<evidence type="ECO:0000259" key="1">
    <source>
        <dbReference type="Pfam" id="PF01370"/>
    </source>
</evidence>
<keyword evidence="3" id="KW-1185">Reference proteome</keyword>
<dbReference type="EMBL" id="JBHMEY010000014">
    <property type="protein sequence ID" value="MFB9096195.1"/>
    <property type="molecule type" value="Genomic_DNA"/>
</dbReference>
<feature type="domain" description="NAD-dependent epimerase/dehydratase" evidence="1">
    <location>
        <begin position="2"/>
        <end position="235"/>
    </location>
</feature>
<evidence type="ECO:0000313" key="3">
    <source>
        <dbReference type="Proteomes" id="UP001589607"/>
    </source>
</evidence>
<dbReference type="PANTHER" id="PTHR48079">
    <property type="entry name" value="PROTEIN YEEZ"/>
    <property type="match status" value="1"/>
</dbReference>
<dbReference type="InterPro" id="IPR036291">
    <property type="entry name" value="NAD(P)-bd_dom_sf"/>
</dbReference>
<name>A0ABV5GLD6_9FLAO</name>
<gene>
    <name evidence="2" type="ORF">ACFFVF_06685</name>
</gene>
<dbReference type="InterPro" id="IPR051783">
    <property type="entry name" value="NAD(P)-dependent_oxidoreduct"/>
</dbReference>
<sequence length="331" mass="37483">MILITGATGLVGSHLLIQLLLENKTVSALYRNEKKIEEVRNVFQHKNHLDLFKNIIWIKGDINDIPSLNNAFKNIKTVYHCAALISFDPKDEEKLRKTNIEGTSNIVNCCIDFNVEKLCYVSSIAALGDAKENELKITEETDWNPEKLHGDYAISKYGAELEVWRGFQEGLQVVIINPGVIFGYGFPKKGSSILFNSIKKGLSFYTKGKVGIVSVEDVVTCAVQLTNSNSNGERYTIVAENKSLEDILFCIADTMKLKRPFIYANKTVTTIAWKTDWLLSKLTGRRRKLTKATSISSHSITEYDNSKIVKNLNYKFTNMNEYITKLTKEYL</sequence>
<dbReference type="InterPro" id="IPR001509">
    <property type="entry name" value="Epimerase_deHydtase"/>
</dbReference>
<comment type="caution">
    <text evidence="2">The sequence shown here is derived from an EMBL/GenBank/DDBJ whole genome shotgun (WGS) entry which is preliminary data.</text>
</comment>
<dbReference type="Proteomes" id="UP001589607">
    <property type="component" value="Unassembled WGS sequence"/>
</dbReference>
<organism evidence="2 3">
    <name type="scientific">Flavobacterium jumunjinense</name>
    <dbReference type="NCBI Taxonomy" id="998845"/>
    <lineage>
        <taxon>Bacteria</taxon>
        <taxon>Pseudomonadati</taxon>
        <taxon>Bacteroidota</taxon>
        <taxon>Flavobacteriia</taxon>
        <taxon>Flavobacteriales</taxon>
        <taxon>Flavobacteriaceae</taxon>
        <taxon>Flavobacterium</taxon>
    </lineage>
</organism>
<dbReference type="Gene3D" id="3.40.50.720">
    <property type="entry name" value="NAD(P)-binding Rossmann-like Domain"/>
    <property type="match status" value="1"/>
</dbReference>
<proteinExistence type="predicted"/>
<dbReference type="RefSeq" id="WP_236458315.1">
    <property type="nucleotide sequence ID" value="NZ_CBCSGE010000009.1"/>
</dbReference>
<accession>A0ABV5GLD6</accession>
<reference evidence="2 3" key="1">
    <citation type="submission" date="2024-09" db="EMBL/GenBank/DDBJ databases">
        <authorList>
            <person name="Sun Q."/>
            <person name="Mori K."/>
        </authorList>
    </citation>
    <scope>NUCLEOTIDE SEQUENCE [LARGE SCALE GENOMIC DNA]</scope>
    <source>
        <strain evidence="2 3">CECT 7955</strain>
    </source>
</reference>
<dbReference type="PANTHER" id="PTHR48079:SF6">
    <property type="entry name" value="NAD(P)-BINDING DOMAIN-CONTAINING PROTEIN-RELATED"/>
    <property type="match status" value="1"/>
</dbReference>
<dbReference type="Pfam" id="PF01370">
    <property type="entry name" value="Epimerase"/>
    <property type="match status" value="1"/>
</dbReference>
<dbReference type="SUPFAM" id="SSF51735">
    <property type="entry name" value="NAD(P)-binding Rossmann-fold domains"/>
    <property type="match status" value="1"/>
</dbReference>
<evidence type="ECO:0000313" key="2">
    <source>
        <dbReference type="EMBL" id="MFB9096195.1"/>
    </source>
</evidence>
<protein>
    <submittedName>
        <fullName evidence="2">NAD-dependent epimerase/dehydratase family protein</fullName>
    </submittedName>
</protein>